<evidence type="ECO:0000313" key="3">
    <source>
        <dbReference type="Proteomes" id="UP000515163"/>
    </source>
</evidence>
<gene>
    <name evidence="4" type="primary">LOC116302694</name>
</gene>
<feature type="compositionally biased region" description="Polar residues" evidence="1">
    <location>
        <begin position="162"/>
        <end position="178"/>
    </location>
</feature>
<dbReference type="OrthoDB" id="10390264at2759"/>
<feature type="compositionally biased region" description="Basic and acidic residues" evidence="1">
    <location>
        <begin position="225"/>
        <end position="235"/>
    </location>
</feature>
<name>A0A6P8IM79_ACTTE</name>
<protein>
    <submittedName>
        <fullName evidence="4">Uncharacterized protein LOC116302694 isoform X1</fullName>
    </submittedName>
</protein>
<feature type="transmembrane region" description="Helical" evidence="2">
    <location>
        <begin position="57"/>
        <end position="82"/>
    </location>
</feature>
<feature type="compositionally biased region" description="Basic and acidic residues" evidence="1">
    <location>
        <begin position="124"/>
        <end position="140"/>
    </location>
</feature>
<dbReference type="RefSeq" id="XP_031567902.1">
    <property type="nucleotide sequence ID" value="XM_031712042.1"/>
</dbReference>
<feature type="region of interest" description="Disordered" evidence="1">
    <location>
        <begin position="437"/>
        <end position="459"/>
    </location>
</feature>
<dbReference type="InParanoid" id="A0A6P8IM79"/>
<dbReference type="GeneID" id="116302694"/>
<keyword evidence="2" id="KW-1133">Transmembrane helix</keyword>
<dbReference type="KEGG" id="aten:116302694"/>
<feature type="compositionally biased region" description="Polar residues" evidence="1">
    <location>
        <begin position="236"/>
        <end position="245"/>
    </location>
</feature>
<evidence type="ECO:0000256" key="1">
    <source>
        <dbReference type="SAM" id="MobiDB-lite"/>
    </source>
</evidence>
<proteinExistence type="predicted"/>
<accession>A0A6P8IM79</accession>
<feature type="region of interest" description="Disordered" evidence="1">
    <location>
        <begin position="373"/>
        <end position="401"/>
    </location>
</feature>
<sequence>MMTSMRTAYDDLYEDSAPLRFISIRLSEFGNRMKHSVPYLIYKEPDYMMTLSERTRLNILLCLSVILAIFQVITATAVIILFKAYSDLKKKATETETNLSSIETQISLRNEERPETTATTATVESERNSRKWRGNVEESPTRVPTPPQNRRSGYKQEIYPQYYSTEVPRTQSRNSQEMTGFPRDTSFTSARSCDSGTGSFITRTPQSSISCESKTLWQAPIIERGSNEVKDRPISRDSQISQSPFRLSRDTSSEVWRTGSSGSSQSLEDKSRRARREVRKECNEPSNQNELTYNRSSRLHTMAIEMIGLEENGLTNKAYHEGNEDFNKGLKKTAIASEELAHDLNSESQPQIGKNVNTADLNYEKEEIKKKWHKDENEVPTRVPTPPRMRRSKRNKNEVRDRLSSRLETMAIGMIGLEETHAGERKSERLSRHLIQRKEEIGEESSDLNGNKSNVITRF</sequence>
<feature type="compositionally biased region" description="Polar residues" evidence="1">
    <location>
        <begin position="253"/>
        <end position="266"/>
    </location>
</feature>
<dbReference type="AlphaFoldDB" id="A0A6P8IM79"/>
<feature type="region of interest" description="Disordered" evidence="1">
    <location>
        <begin position="108"/>
        <end position="209"/>
    </location>
</feature>
<keyword evidence="2" id="KW-0812">Transmembrane</keyword>
<feature type="compositionally biased region" description="Polar residues" evidence="1">
    <location>
        <begin position="447"/>
        <end position="459"/>
    </location>
</feature>
<evidence type="ECO:0000256" key="2">
    <source>
        <dbReference type="SAM" id="Phobius"/>
    </source>
</evidence>
<keyword evidence="3" id="KW-1185">Reference proteome</keyword>
<evidence type="ECO:0000313" key="4">
    <source>
        <dbReference type="RefSeq" id="XP_031567902.1"/>
    </source>
</evidence>
<reference evidence="4" key="1">
    <citation type="submission" date="2025-08" db="UniProtKB">
        <authorList>
            <consortium name="RefSeq"/>
        </authorList>
    </citation>
    <scope>IDENTIFICATION</scope>
    <source>
        <tissue evidence="4">Tentacle</tissue>
    </source>
</reference>
<keyword evidence="2" id="KW-0472">Membrane</keyword>
<dbReference type="Proteomes" id="UP000515163">
    <property type="component" value="Unplaced"/>
</dbReference>
<feature type="region of interest" description="Disordered" evidence="1">
    <location>
        <begin position="222"/>
        <end position="290"/>
    </location>
</feature>
<organism evidence="3 4">
    <name type="scientific">Actinia tenebrosa</name>
    <name type="common">Australian red waratah sea anemone</name>
    <dbReference type="NCBI Taxonomy" id="6105"/>
    <lineage>
        <taxon>Eukaryota</taxon>
        <taxon>Metazoa</taxon>
        <taxon>Cnidaria</taxon>
        <taxon>Anthozoa</taxon>
        <taxon>Hexacorallia</taxon>
        <taxon>Actiniaria</taxon>
        <taxon>Actiniidae</taxon>
        <taxon>Actinia</taxon>
    </lineage>
</organism>
<feature type="compositionally biased region" description="Polar residues" evidence="1">
    <location>
        <begin position="185"/>
        <end position="209"/>
    </location>
</feature>